<keyword evidence="4" id="KW-1185">Reference proteome</keyword>
<dbReference type="Proteomes" id="UP000236731">
    <property type="component" value="Unassembled WGS sequence"/>
</dbReference>
<evidence type="ECO:0000313" key="4">
    <source>
        <dbReference type="Proteomes" id="UP000236731"/>
    </source>
</evidence>
<organism evidence="3 4">
    <name type="scientific">Sphingobacterium lactis</name>
    <dbReference type="NCBI Taxonomy" id="797291"/>
    <lineage>
        <taxon>Bacteria</taxon>
        <taxon>Pseudomonadati</taxon>
        <taxon>Bacteroidota</taxon>
        <taxon>Sphingobacteriia</taxon>
        <taxon>Sphingobacteriales</taxon>
        <taxon>Sphingobacteriaceae</taxon>
        <taxon>Sphingobacterium</taxon>
    </lineage>
</organism>
<protein>
    <submittedName>
        <fullName evidence="3">HPt (Histidine-containing phosphotransfer) domain-containing protein</fullName>
    </submittedName>
</protein>
<feature type="domain" description="HPt" evidence="2">
    <location>
        <begin position="19"/>
        <end position="113"/>
    </location>
</feature>
<name>A0A1H6B2Y5_9SPHI</name>
<dbReference type="AlphaFoldDB" id="A0A1H6B2Y5"/>
<dbReference type="OrthoDB" id="982275at2"/>
<gene>
    <name evidence="3" type="ORF">SAMN05421877_109133</name>
</gene>
<feature type="modified residue" description="Phosphohistidine" evidence="1">
    <location>
        <position position="58"/>
    </location>
</feature>
<dbReference type="GO" id="GO:0000160">
    <property type="term" value="P:phosphorelay signal transduction system"/>
    <property type="evidence" value="ECO:0007669"/>
    <property type="project" value="InterPro"/>
</dbReference>
<dbReference type="PROSITE" id="PS50894">
    <property type="entry name" value="HPT"/>
    <property type="match status" value="1"/>
</dbReference>
<sequence>MSTYQIINPTTMLASMMGNIDVVKQMIPMYLGQGQDDFQALVDAVHKEDLAEIKAKAHHIKPTMEYLGATALRLKFQELENLSQEGADLATIRTLFSEIEEDFGLAMQELTSYQATLV</sequence>
<dbReference type="GO" id="GO:0004672">
    <property type="term" value="F:protein kinase activity"/>
    <property type="evidence" value="ECO:0007669"/>
    <property type="project" value="UniProtKB-ARBA"/>
</dbReference>
<proteinExistence type="predicted"/>
<reference evidence="4" key="1">
    <citation type="submission" date="2016-10" db="EMBL/GenBank/DDBJ databases">
        <authorList>
            <person name="Varghese N."/>
            <person name="Submissions S."/>
        </authorList>
    </citation>
    <scope>NUCLEOTIDE SEQUENCE [LARGE SCALE GENOMIC DNA]</scope>
    <source>
        <strain evidence="4">DSM 22361</strain>
    </source>
</reference>
<dbReference type="SUPFAM" id="SSF47226">
    <property type="entry name" value="Histidine-containing phosphotransfer domain, HPT domain"/>
    <property type="match status" value="1"/>
</dbReference>
<evidence type="ECO:0000256" key="1">
    <source>
        <dbReference type="PROSITE-ProRule" id="PRU00110"/>
    </source>
</evidence>
<dbReference type="RefSeq" id="WP_103907040.1">
    <property type="nucleotide sequence ID" value="NZ_CP049246.1"/>
</dbReference>
<dbReference type="InterPro" id="IPR008207">
    <property type="entry name" value="Sig_transdc_His_kin_Hpt_dom"/>
</dbReference>
<accession>A0A1H6B2Y5</accession>
<evidence type="ECO:0000259" key="2">
    <source>
        <dbReference type="PROSITE" id="PS50894"/>
    </source>
</evidence>
<dbReference type="Gene3D" id="1.20.120.160">
    <property type="entry name" value="HPT domain"/>
    <property type="match status" value="1"/>
</dbReference>
<dbReference type="Pfam" id="PF01627">
    <property type="entry name" value="Hpt"/>
    <property type="match status" value="1"/>
</dbReference>
<dbReference type="InterPro" id="IPR036641">
    <property type="entry name" value="HPT_dom_sf"/>
</dbReference>
<evidence type="ECO:0000313" key="3">
    <source>
        <dbReference type="EMBL" id="SEG55211.1"/>
    </source>
</evidence>
<dbReference type="EMBL" id="FNUT01000009">
    <property type="protein sequence ID" value="SEG55211.1"/>
    <property type="molecule type" value="Genomic_DNA"/>
</dbReference>
<keyword evidence="1" id="KW-0597">Phosphoprotein</keyword>